<organism evidence="1 2">
    <name type="scientific">Ciona savignyi</name>
    <name type="common">Pacific transparent sea squirt</name>
    <dbReference type="NCBI Taxonomy" id="51511"/>
    <lineage>
        <taxon>Eukaryota</taxon>
        <taxon>Metazoa</taxon>
        <taxon>Chordata</taxon>
        <taxon>Tunicata</taxon>
        <taxon>Ascidiacea</taxon>
        <taxon>Phlebobranchia</taxon>
        <taxon>Cionidae</taxon>
        <taxon>Ciona</taxon>
    </lineage>
</organism>
<name>H2Z1H5_CIOSA</name>
<keyword evidence="2" id="KW-1185">Reference proteome</keyword>
<reference evidence="1" key="3">
    <citation type="submission" date="2025-09" db="UniProtKB">
        <authorList>
            <consortium name="Ensembl"/>
        </authorList>
    </citation>
    <scope>IDENTIFICATION</scope>
</reference>
<reference evidence="1" key="2">
    <citation type="submission" date="2025-08" db="UniProtKB">
        <authorList>
            <consortium name="Ensembl"/>
        </authorList>
    </citation>
    <scope>IDENTIFICATION</scope>
</reference>
<dbReference type="HOGENOM" id="CLU_1087895_0_0_1"/>
<reference evidence="2" key="1">
    <citation type="submission" date="2003-08" db="EMBL/GenBank/DDBJ databases">
        <authorList>
            <person name="Birren B."/>
            <person name="Nusbaum C."/>
            <person name="Abebe A."/>
            <person name="Abouelleil A."/>
            <person name="Adekoya E."/>
            <person name="Ait-zahra M."/>
            <person name="Allen N."/>
            <person name="Allen T."/>
            <person name="An P."/>
            <person name="Anderson M."/>
            <person name="Anderson S."/>
            <person name="Arachchi H."/>
            <person name="Armbruster J."/>
            <person name="Bachantsang P."/>
            <person name="Baldwin J."/>
            <person name="Barry A."/>
            <person name="Bayul T."/>
            <person name="Blitshsteyn B."/>
            <person name="Bloom T."/>
            <person name="Blye J."/>
            <person name="Boguslavskiy L."/>
            <person name="Borowsky M."/>
            <person name="Boukhgalter B."/>
            <person name="Brunache A."/>
            <person name="Butler J."/>
            <person name="Calixte N."/>
            <person name="Calvo S."/>
            <person name="Camarata J."/>
            <person name="Campo K."/>
            <person name="Chang J."/>
            <person name="Cheshatsang Y."/>
            <person name="Citroen M."/>
            <person name="Collymore A."/>
            <person name="Considine T."/>
            <person name="Cook A."/>
            <person name="Cooke P."/>
            <person name="Corum B."/>
            <person name="Cuomo C."/>
            <person name="David R."/>
            <person name="Dawoe T."/>
            <person name="Degray S."/>
            <person name="Dodge S."/>
            <person name="Dooley K."/>
            <person name="Dorje P."/>
            <person name="Dorjee K."/>
            <person name="Dorris L."/>
            <person name="Duffey N."/>
            <person name="Dupes A."/>
            <person name="Elkins T."/>
            <person name="Engels R."/>
            <person name="Erickson J."/>
            <person name="Farina A."/>
            <person name="Faro S."/>
            <person name="Ferreira P."/>
            <person name="Fischer H."/>
            <person name="Fitzgerald M."/>
            <person name="Foley K."/>
            <person name="Gage D."/>
            <person name="Galagan J."/>
            <person name="Gearin G."/>
            <person name="Gnerre S."/>
            <person name="Gnirke A."/>
            <person name="Goyette A."/>
            <person name="Graham J."/>
            <person name="Grandbois E."/>
            <person name="Gyaltsen K."/>
            <person name="Hafez N."/>
            <person name="Hagopian D."/>
            <person name="Hagos B."/>
            <person name="Hall J."/>
            <person name="Hatcher B."/>
            <person name="Heller A."/>
            <person name="Higgins H."/>
            <person name="Honan T."/>
            <person name="Horn A."/>
            <person name="Houde N."/>
            <person name="Hughes L."/>
            <person name="Hulme W."/>
            <person name="Husby E."/>
            <person name="Iliev I."/>
            <person name="Jaffe D."/>
            <person name="Jones C."/>
            <person name="Kamal M."/>
            <person name="Kamat A."/>
            <person name="Kamvysselis M."/>
            <person name="Karlsson E."/>
            <person name="Kells C."/>
            <person name="Kieu A."/>
            <person name="Kisner P."/>
            <person name="Kodira C."/>
            <person name="Kulbokas E."/>
            <person name="Labutti K."/>
            <person name="Lama D."/>
            <person name="Landers T."/>
            <person name="Leger J."/>
            <person name="Levine S."/>
            <person name="Lewis D."/>
            <person name="Lewis T."/>
            <person name="Lindblad-toh K."/>
            <person name="Liu X."/>
            <person name="Lokyitsang T."/>
            <person name="Lokyitsang Y."/>
            <person name="Lucien O."/>
            <person name="Lui A."/>
            <person name="Ma L.J."/>
            <person name="Mabbitt R."/>
            <person name="Macdonald J."/>
            <person name="Maclean C."/>
            <person name="Major J."/>
            <person name="Manning J."/>
            <person name="Marabella R."/>
            <person name="Maru K."/>
            <person name="Matthews C."/>
            <person name="Mauceli E."/>
            <person name="Mccarthy M."/>
            <person name="Mcdonough S."/>
            <person name="Mcghee T."/>
            <person name="Meldrim J."/>
            <person name="Meneus L."/>
            <person name="Mesirov J."/>
            <person name="Mihalev A."/>
            <person name="Mihova T."/>
            <person name="Mikkelsen T."/>
            <person name="Mlenga V."/>
            <person name="Moru K."/>
            <person name="Mozes J."/>
            <person name="Mulrain L."/>
            <person name="Munson G."/>
            <person name="Naylor J."/>
            <person name="Newes C."/>
            <person name="Nguyen C."/>
            <person name="Nguyen N."/>
            <person name="Nguyen T."/>
            <person name="Nicol R."/>
            <person name="Nielsen C."/>
            <person name="Nizzari M."/>
            <person name="Norbu C."/>
            <person name="Norbu N."/>
            <person name="O'donnell P."/>
            <person name="Okoawo O."/>
            <person name="O'leary S."/>
            <person name="Omotosho B."/>
            <person name="O'neill K."/>
            <person name="Osman S."/>
            <person name="Parker S."/>
            <person name="Perrin D."/>
            <person name="Phunkhang P."/>
            <person name="Piqani B."/>
            <person name="Purcell S."/>
            <person name="Rachupka T."/>
            <person name="Ramasamy U."/>
            <person name="Rameau R."/>
            <person name="Ray V."/>
            <person name="Raymond C."/>
            <person name="Retta R."/>
            <person name="Richardson S."/>
            <person name="Rise C."/>
            <person name="Rodriguez J."/>
            <person name="Rogers J."/>
            <person name="Rogov P."/>
            <person name="Rutman M."/>
            <person name="Schupbach R."/>
            <person name="Seaman C."/>
            <person name="Settipalli S."/>
            <person name="Sharpe T."/>
            <person name="Sheridan J."/>
            <person name="Sherpa N."/>
            <person name="Shi J."/>
            <person name="Smirnov S."/>
            <person name="Smith C."/>
            <person name="Sougnez C."/>
            <person name="Spencer B."/>
            <person name="Stalker J."/>
            <person name="Stange-thomann N."/>
            <person name="Stavropoulos S."/>
            <person name="Stetson K."/>
            <person name="Stone C."/>
            <person name="Stone S."/>
            <person name="Stubbs M."/>
            <person name="Talamas J."/>
            <person name="Tchuinga P."/>
            <person name="Tenzing P."/>
            <person name="Tesfaye S."/>
            <person name="Theodore J."/>
            <person name="Thoulutsang Y."/>
            <person name="Topham K."/>
            <person name="Towey S."/>
            <person name="Tsamla T."/>
            <person name="Tsomo N."/>
            <person name="Vallee D."/>
            <person name="Vassiliev H."/>
            <person name="Venkataraman V."/>
            <person name="Vinson J."/>
            <person name="Vo A."/>
            <person name="Wade C."/>
            <person name="Wang S."/>
            <person name="Wangchuk T."/>
            <person name="Wangdi T."/>
            <person name="Whittaker C."/>
            <person name="Wilkinson J."/>
            <person name="Wu Y."/>
            <person name="Wyman D."/>
            <person name="Yadav S."/>
            <person name="Yang S."/>
            <person name="Yang X."/>
            <person name="Yeager S."/>
            <person name="Yee E."/>
            <person name="Young G."/>
            <person name="Zainoun J."/>
            <person name="Zembeck L."/>
            <person name="Zimmer A."/>
            <person name="Zody M."/>
            <person name="Lander E."/>
        </authorList>
    </citation>
    <scope>NUCLEOTIDE SEQUENCE [LARGE SCALE GENOMIC DNA]</scope>
</reference>
<dbReference type="GeneTree" id="ENSGT00530000066848"/>
<evidence type="ECO:0000313" key="1">
    <source>
        <dbReference type="Ensembl" id="ENSCSAVP00000011437.1"/>
    </source>
</evidence>
<dbReference type="InParanoid" id="H2Z1H5"/>
<dbReference type="Ensembl" id="ENSCSAVT00000011570.1">
    <property type="protein sequence ID" value="ENSCSAVP00000011437.1"/>
    <property type="gene ID" value="ENSCSAVG00000006698.1"/>
</dbReference>
<dbReference type="OMA" id="INNDLWR"/>
<sequence>DYIDYVSEDSGTDTWETDPSLTDQYKKETLLVRKNSLDAKLEKLRFRALIQHQNRYRAAIQADNVKQNIDNDLSDDDLLANSIQDSESECDDLFDVPPARKRAFDETQEKTAKNTKHNELAKDVKNVYTTPKLNKNKTPDYNTPKTLQAPKYVQSLASTSPALHPAISAYLLPIFPQVAVMKPVYQPAPQFMNGTYTALNKKLVLLINNDLWRAQNDIPRVRVFPPEKRQPATTSSDEIDLIELEISDDEEAVIRV</sequence>
<accession>H2Z1H5</accession>
<protein>
    <submittedName>
        <fullName evidence="1">Uncharacterized protein</fullName>
    </submittedName>
</protein>
<proteinExistence type="predicted"/>
<dbReference type="AlphaFoldDB" id="H2Z1H5"/>
<evidence type="ECO:0000313" key="2">
    <source>
        <dbReference type="Proteomes" id="UP000007875"/>
    </source>
</evidence>
<dbReference type="Proteomes" id="UP000007875">
    <property type="component" value="Unassembled WGS sequence"/>
</dbReference>